<keyword evidence="3" id="KW-1185">Reference proteome</keyword>
<reference evidence="3" key="1">
    <citation type="journal article" date="2013" name="Nat. Biotechnol.">
        <title>Draft genome sequence of chickpea (Cicer arietinum) provides a resource for trait improvement.</title>
        <authorList>
            <person name="Varshney R.K."/>
            <person name="Song C."/>
            <person name="Saxena R.K."/>
            <person name="Azam S."/>
            <person name="Yu S."/>
            <person name="Sharpe A.G."/>
            <person name="Cannon S."/>
            <person name="Baek J."/>
            <person name="Rosen B.D."/>
            <person name="Tar'an B."/>
            <person name="Millan T."/>
            <person name="Zhang X."/>
            <person name="Ramsay L.D."/>
            <person name="Iwata A."/>
            <person name="Wang Y."/>
            <person name="Nelson W."/>
            <person name="Farmer A.D."/>
            <person name="Gaur P.M."/>
            <person name="Soderlund C."/>
            <person name="Penmetsa R.V."/>
            <person name="Xu C."/>
            <person name="Bharti A.K."/>
            <person name="He W."/>
            <person name="Winter P."/>
            <person name="Zhao S."/>
            <person name="Hane J.K."/>
            <person name="Carrasquilla-Garcia N."/>
            <person name="Condie J.A."/>
            <person name="Upadhyaya H.D."/>
            <person name="Luo M.C."/>
            <person name="Thudi M."/>
            <person name="Gowda C.L."/>
            <person name="Singh N.P."/>
            <person name="Lichtenzveig J."/>
            <person name="Gali K.K."/>
            <person name="Rubio J."/>
            <person name="Nadarajan N."/>
            <person name="Dolezel J."/>
            <person name="Bansal K.C."/>
            <person name="Xu X."/>
            <person name="Edwards D."/>
            <person name="Zhang G."/>
            <person name="Kahl G."/>
            <person name="Gil J."/>
            <person name="Singh K.B."/>
            <person name="Datta S.K."/>
            <person name="Jackson S.A."/>
            <person name="Wang J."/>
            <person name="Cook D.R."/>
        </authorList>
    </citation>
    <scope>NUCLEOTIDE SEQUENCE [LARGE SCALE GENOMIC DNA]</scope>
    <source>
        <strain evidence="3">cv. CDC Frontier</strain>
    </source>
</reference>
<sequence length="888" mass="97977">MAEEEEDDESFGDFKFASFPNQPFSFTSNHNNFAVQNDHINGTTSSKSFDPFTVFPDPVDKRVNDTNSMAVEANKSRGAIPLSIFGEEDEEPDSSSNDFFSNKSNSVGAVKTGSDSNGSVRINDLISGLYYQQPQVNSQNGPVSISNVSAPNSMNLNASELNQNEDEDDDGWEFKSAEWENGNKSLNVKVEAPKHGNSVVGVDALFNSSAGISDKVGEWHLGFEFSPSSASHSPRPAPKSVSNEIGAGFMMFNQAFGKLENAHSWPGSNPTLVAPKKDEMYPNATEVLKDDEGASHSTIDPSHASQSHQSNGRGFGFNFNSSSLGEDSLFSESYFKTENNQRNASPTNINVDSDVNLFESKDAGTEIGIKHEKQLITSDNRREALPLSIFGDDMPDANEHSASQDLSPYAPVSPIQTNFHSPCSNLSINDLIWNLYSQAENKASPNVTPKASENQKLAYPEISGSNLVDSDAFDDDFGDFKDASPETEFAQQSAQKTSFNHSTEVNENGLQTSLKDLNSDLINGDDGFEDDSWEFKDAISGTSSQDQTSTIDHRDLSTESSTKLEPSDCVEFFSKLKDELCNDVLFHLQNFKKAQDVAALSGEDAKAKALEVEFQEHSEILHQHHMSLPVEYLSENYSPRNVNFDDLLNILKEPKFLPVESEYQLASRLSMAETDIKSAMELLKDAVSTLRILKLGSGEEQSNYLTIWHKIAFVCSQELKHGAYIWKEAVQKNVHDQLLSITKGVQYVHALGEIYRVAEIIGASAKLHKPWMLSCSIDRTSLFALLNECNSLWLESGLEEALSSISNLNNFNADGISRELVESIKYIHELDEHALQSYVISGEEITCQLSALPAGCIPGLNLATWNRKHYFINLANLWVNLISSDPPK</sequence>
<dbReference type="eggNOG" id="ENOG502QRFB">
    <property type="taxonomic scope" value="Eukaryota"/>
</dbReference>
<feature type="compositionally biased region" description="Polar residues" evidence="1">
    <location>
        <begin position="540"/>
        <end position="550"/>
    </location>
</feature>
<evidence type="ECO:0000313" key="3">
    <source>
        <dbReference type="Proteomes" id="UP000087171"/>
    </source>
</evidence>
<evidence type="ECO:0000256" key="1">
    <source>
        <dbReference type="SAM" id="MobiDB-lite"/>
    </source>
</evidence>
<organism evidence="3 4">
    <name type="scientific">Cicer arietinum</name>
    <name type="common">Chickpea</name>
    <name type="synonym">Garbanzo</name>
    <dbReference type="NCBI Taxonomy" id="3827"/>
    <lineage>
        <taxon>Eukaryota</taxon>
        <taxon>Viridiplantae</taxon>
        <taxon>Streptophyta</taxon>
        <taxon>Embryophyta</taxon>
        <taxon>Tracheophyta</taxon>
        <taxon>Spermatophyta</taxon>
        <taxon>Magnoliopsida</taxon>
        <taxon>eudicotyledons</taxon>
        <taxon>Gunneridae</taxon>
        <taxon>Pentapetalae</taxon>
        <taxon>rosids</taxon>
        <taxon>fabids</taxon>
        <taxon>Fabales</taxon>
        <taxon>Fabaceae</taxon>
        <taxon>Papilionoideae</taxon>
        <taxon>50 kb inversion clade</taxon>
        <taxon>NPAAA clade</taxon>
        <taxon>Hologalegina</taxon>
        <taxon>IRL clade</taxon>
        <taxon>Cicereae</taxon>
        <taxon>Cicer</taxon>
    </lineage>
</organism>
<dbReference type="GeneID" id="101504586"/>
<dbReference type="KEGG" id="cam:101504586"/>
<dbReference type="InterPro" id="IPR059024">
    <property type="entry name" value="SYNRG_C"/>
</dbReference>
<dbReference type="STRING" id="3827.A0A1S2XY33"/>
<feature type="compositionally biased region" description="Polar residues" evidence="1">
    <location>
        <begin position="295"/>
        <end position="318"/>
    </location>
</feature>
<feature type="region of interest" description="Disordered" evidence="1">
    <location>
        <begin position="78"/>
        <end position="102"/>
    </location>
</feature>
<dbReference type="Pfam" id="PF25999">
    <property type="entry name" value="SYNRG_C"/>
    <property type="match status" value="1"/>
</dbReference>
<feature type="domain" description="Synergin gamma C-terminal" evidence="2">
    <location>
        <begin position="698"/>
        <end position="888"/>
    </location>
</feature>
<gene>
    <name evidence="4" type="primary">LOC101504586</name>
</gene>
<dbReference type="PaxDb" id="3827-XP_004495733.1"/>
<dbReference type="PANTHER" id="PTHR35701">
    <property type="entry name" value="OS11G0148400 PROTEIN"/>
    <property type="match status" value="1"/>
</dbReference>
<dbReference type="OrthoDB" id="765227at2759"/>
<dbReference type="RefSeq" id="XP_004495733.1">
    <property type="nucleotide sequence ID" value="XM_004495676.2"/>
</dbReference>
<dbReference type="AlphaFoldDB" id="A0A1S2XY33"/>
<feature type="region of interest" description="Disordered" evidence="1">
    <location>
        <begin position="539"/>
        <end position="560"/>
    </location>
</feature>
<name>A0A1S2XY33_CICAR</name>
<reference evidence="4" key="2">
    <citation type="submission" date="2025-08" db="UniProtKB">
        <authorList>
            <consortium name="RefSeq"/>
        </authorList>
    </citation>
    <scope>IDENTIFICATION</scope>
    <source>
        <tissue evidence="4">Etiolated seedlings</tissue>
    </source>
</reference>
<evidence type="ECO:0000259" key="2">
    <source>
        <dbReference type="Pfam" id="PF25999"/>
    </source>
</evidence>
<protein>
    <submittedName>
        <fullName evidence="4">Uncharacterized protein LOC101504586</fullName>
    </submittedName>
</protein>
<dbReference type="Proteomes" id="UP000087171">
    <property type="component" value="Chromosome Ca4"/>
</dbReference>
<proteinExistence type="predicted"/>
<dbReference type="PANTHER" id="PTHR35701:SF1">
    <property type="entry name" value="OS11G0148400 PROTEIN"/>
    <property type="match status" value="1"/>
</dbReference>
<evidence type="ECO:0000313" key="4">
    <source>
        <dbReference type="RefSeq" id="XP_004495733.1"/>
    </source>
</evidence>
<accession>A0A1S2XY33</accession>
<feature type="region of interest" description="Disordered" evidence="1">
    <location>
        <begin position="292"/>
        <end position="318"/>
    </location>
</feature>